<feature type="domain" description="Bromo" evidence="4">
    <location>
        <begin position="261"/>
        <end position="333"/>
    </location>
</feature>
<dbReference type="AlphaFoldDB" id="A0A9W8AR06"/>
<comment type="caution">
    <text evidence="5">The sequence shown here is derived from an EMBL/GenBank/DDBJ whole genome shotgun (WGS) entry which is preliminary data.</text>
</comment>
<feature type="compositionally biased region" description="Basic and acidic residues" evidence="3">
    <location>
        <begin position="488"/>
        <end position="505"/>
    </location>
</feature>
<dbReference type="InterPro" id="IPR050935">
    <property type="entry name" value="Bromo_chromatin_reader"/>
</dbReference>
<dbReference type="PANTHER" id="PTHR22880">
    <property type="entry name" value="FALZ-RELATED BROMODOMAIN-CONTAINING PROTEINS"/>
    <property type="match status" value="1"/>
</dbReference>
<feature type="region of interest" description="Disordered" evidence="3">
    <location>
        <begin position="1"/>
        <end position="74"/>
    </location>
</feature>
<accession>A0A9W8AR06</accession>
<dbReference type="GO" id="GO:0006355">
    <property type="term" value="P:regulation of DNA-templated transcription"/>
    <property type="evidence" value="ECO:0007669"/>
    <property type="project" value="TreeGrafter"/>
</dbReference>
<dbReference type="Pfam" id="PF00439">
    <property type="entry name" value="Bromodomain"/>
    <property type="match status" value="2"/>
</dbReference>
<dbReference type="PANTHER" id="PTHR22880:SF225">
    <property type="entry name" value="BROMODOMAIN-CONTAINING PROTEIN BET-1-RELATED"/>
    <property type="match status" value="1"/>
</dbReference>
<sequence>MSSPPVSGANGSTAGSDTQSSLLPSEDRGHKRARKPSTRYADYEPSGEMGQLLNGKTNGHPHTPGSATAGVSHITKEQQKYCQSMVRSMKRHRDGGPFLEPVDHVKLNIPDYPTIVKHPMDLSTVEKKLTAGQYVEVDDFVADLRLIFSNCYLYNGSEAVVSKMAQNLERVFNNQVHNIPNWPKSEEMVHSPGLASHAKGGSGNSGSRRALTEGRPKREVHPPSRELPSGPQYAQGHRSRTPADPQLKFCHQVIRELFKKAHQKYAYIFYEPVDWMSLNIPDYPHIVKHPMDFGTVKKKLEAGEYHNAKEFEADVRLVFHNCFIFNPPENPVHQMGRKTEEVFNRKWKELPAPAPSEPESGHHRRRSSHRPTAASPKPASDYGLEEEIEGSEDENGADPQAHDDILRFEKHLEKLYGQLEAMKRDVHKKKKPSLNRRKSSTKPSTARSSASPPAAAQGTSGVGRTKWDASRKRTQALEGESSADELDGPPRELSFAEKQELSVGI</sequence>
<feature type="region of interest" description="Disordered" evidence="3">
    <location>
        <begin position="420"/>
        <end position="505"/>
    </location>
</feature>
<dbReference type="PROSITE" id="PS50014">
    <property type="entry name" value="BROMODOMAIN_2"/>
    <property type="match status" value="2"/>
</dbReference>
<feature type="compositionally biased region" description="Low complexity" evidence="3">
    <location>
        <begin position="441"/>
        <end position="456"/>
    </location>
</feature>
<evidence type="ECO:0000259" key="4">
    <source>
        <dbReference type="PROSITE" id="PS50014"/>
    </source>
</evidence>
<proteinExistence type="predicted"/>
<evidence type="ECO:0000256" key="1">
    <source>
        <dbReference type="ARBA" id="ARBA00023117"/>
    </source>
</evidence>
<dbReference type="EMBL" id="JANBPY010001976">
    <property type="protein sequence ID" value="KAJ1957280.1"/>
    <property type="molecule type" value="Genomic_DNA"/>
</dbReference>
<evidence type="ECO:0000313" key="5">
    <source>
        <dbReference type="EMBL" id="KAJ1957280.1"/>
    </source>
</evidence>
<feature type="region of interest" description="Disordered" evidence="3">
    <location>
        <begin position="183"/>
        <end position="244"/>
    </location>
</feature>
<dbReference type="GO" id="GO:0000785">
    <property type="term" value="C:chromatin"/>
    <property type="evidence" value="ECO:0007669"/>
    <property type="project" value="TreeGrafter"/>
</dbReference>
<dbReference type="PRINTS" id="PR00503">
    <property type="entry name" value="BROMODOMAIN"/>
</dbReference>
<feature type="compositionally biased region" description="Basic and acidic residues" evidence="3">
    <location>
        <begin position="210"/>
        <end position="224"/>
    </location>
</feature>
<dbReference type="GO" id="GO:0005634">
    <property type="term" value="C:nucleus"/>
    <property type="evidence" value="ECO:0007669"/>
    <property type="project" value="TreeGrafter"/>
</dbReference>
<organism evidence="5 6">
    <name type="scientific">Dispira parvispora</name>
    <dbReference type="NCBI Taxonomy" id="1520584"/>
    <lineage>
        <taxon>Eukaryota</taxon>
        <taxon>Fungi</taxon>
        <taxon>Fungi incertae sedis</taxon>
        <taxon>Zoopagomycota</taxon>
        <taxon>Kickxellomycotina</taxon>
        <taxon>Dimargaritomycetes</taxon>
        <taxon>Dimargaritales</taxon>
        <taxon>Dimargaritaceae</taxon>
        <taxon>Dispira</taxon>
    </lineage>
</organism>
<dbReference type="CDD" id="cd05498">
    <property type="entry name" value="Bromo_Brdt_II_like"/>
    <property type="match status" value="1"/>
</dbReference>
<evidence type="ECO:0000256" key="2">
    <source>
        <dbReference type="PROSITE-ProRule" id="PRU00035"/>
    </source>
</evidence>
<feature type="compositionally biased region" description="Polar residues" evidence="3">
    <location>
        <begin position="1"/>
        <end position="23"/>
    </location>
</feature>
<evidence type="ECO:0000313" key="6">
    <source>
        <dbReference type="Proteomes" id="UP001150925"/>
    </source>
</evidence>
<dbReference type="GO" id="GO:0006338">
    <property type="term" value="P:chromatin remodeling"/>
    <property type="evidence" value="ECO:0007669"/>
    <property type="project" value="TreeGrafter"/>
</dbReference>
<feature type="region of interest" description="Disordered" evidence="3">
    <location>
        <begin position="350"/>
        <end position="400"/>
    </location>
</feature>
<keyword evidence="6" id="KW-1185">Reference proteome</keyword>
<dbReference type="Proteomes" id="UP001150925">
    <property type="component" value="Unassembled WGS sequence"/>
</dbReference>
<feature type="compositionally biased region" description="Acidic residues" evidence="3">
    <location>
        <begin position="383"/>
        <end position="396"/>
    </location>
</feature>
<dbReference type="InterPro" id="IPR043509">
    <property type="entry name" value="Bromo_Brdt_II"/>
</dbReference>
<dbReference type="InterPro" id="IPR001487">
    <property type="entry name" value="Bromodomain"/>
</dbReference>
<dbReference type="SUPFAM" id="SSF47370">
    <property type="entry name" value="Bromodomain"/>
    <property type="match status" value="2"/>
</dbReference>
<feature type="compositionally biased region" description="Basic residues" evidence="3">
    <location>
        <begin position="425"/>
        <end position="440"/>
    </location>
</feature>
<keyword evidence="1 2" id="KW-0103">Bromodomain</keyword>
<feature type="domain" description="Bromo" evidence="4">
    <location>
        <begin position="90"/>
        <end position="162"/>
    </location>
</feature>
<feature type="non-terminal residue" evidence="5">
    <location>
        <position position="505"/>
    </location>
</feature>
<evidence type="ECO:0000256" key="3">
    <source>
        <dbReference type="SAM" id="MobiDB-lite"/>
    </source>
</evidence>
<dbReference type="InterPro" id="IPR036427">
    <property type="entry name" value="Bromodomain-like_sf"/>
</dbReference>
<dbReference type="SMART" id="SM00297">
    <property type="entry name" value="BROMO"/>
    <property type="match status" value="2"/>
</dbReference>
<dbReference type="Gene3D" id="1.20.920.10">
    <property type="entry name" value="Bromodomain-like"/>
    <property type="match status" value="2"/>
</dbReference>
<dbReference type="CDD" id="cd05500">
    <property type="entry name" value="Bromo_BDF1_2_I"/>
    <property type="match status" value="1"/>
</dbReference>
<dbReference type="OrthoDB" id="784962at2759"/>
<protein>
    <recommendedName>
        <fullName evidence="4">Bromo domain-containing protein</fullName>
    </recommendedName>
</protein>
<gene>
    <name evidence="5" type="ORF">IWQ62_005130</name>
</gene>
<name>A0A9W8AR06_9FUNG</name>
<reference evidence="5" key="1">
    <citation type="submission" date="2022-07" db="EMBL/GenBank/DDBJ databases">
        <title>Phylogenomic reconstructions and comparative analyses of Kickxellomycotina fungi.</title>
        <authorList>
            <person name="Reynolds N.K."/>
            <person name="Stajich J.E."/>
            <person name="Barry K."/>
            <person name="Grigoriev I.V."/>
            <person name="Crous P."/>
            <person name="Smith M.E."/>
        </authorList>
    </citation>
    <scope>NUCLEOTIDE SEQUENCE</scope>
    <source>
        <strain evidence="5">RSA 1196</strain>
    </source>
</reference>